<evidence type="ECO:0000313" key="2">
    <source>
        <dbReference type="EMBL" id="KAK7584146.1"/>
    </source>
</evidence>
<feature type="coiled-coil region" evidence="1">
    <location>
        <begin position="390"/>
        <end position="473"/>
    </location>
</feature>
<organism evidence="2 3">
    <name type="scientific">Parthenolecanium corni</name>
    <dbReference type="NCBI Taxonomy" id="536013"/>
    <lineage>
        <taxon>Eukaryota</taxon>
        <taxon>Metazoa</taxon>
        <taxon>Ecdysozoa</taxon>
        <taxon>Arthropoda</taxon>
        <taxon>Hexapoda</taxon>
        <taxon>Insecta</taxon>
        <taxon>Pterygota</taxon>
        <taxon>Neoptera</taxon>
        <taxon>Paraneoptera</taxon>
        <taxon>Hemiptera</taxon>
        <taxon>Sternorrhyncha</taxon>
        <taxon>Coccoidea</taxon>
        <taxon>Coccidae</taxon>
        <taxon>Parthenolecanium</taxon>
    </lineage>
</organism>
<name>A0AAN9Y2D0_9HEMI</name>
<dbReference type="EMBL" id="JBBCAQ010000032">
    <property type="protein sequence ID" value="KAK7584146.1"/>
    <property type="molecule type" value="Genomic_DNA"/>
</dbReference>
<accession>A0AAN9Y2D0</accession>
<comment type="caution">
    <text evidence="2">The sequence shown here is derived from an EMBL/GenBank/DDBJ whole genome shotgun (WGS) entry which is preliminary data.</text>
</comment>
<keyword evidence="1" id="KW-0175">Coiled coil</keyword>
<keyword evidence="3" id="KW-1185">Reference proteome</keyword>
<reference evidence="2 3" key="1">
    <citation type="submission" date="2024-03" db="EMBL/GenBank/DDBJ databases">
        <title>Adaptation during the transition from Ophiocordyceps entomopathogen to insect associate is accompanied by gene loss and intensified selection.</title>
        <authorList>
            <person name="Ward C.M."/>
            <person name="Onetto C.A."/>
            <person name="Borneman A.R."/>
        </authorList>
    </citation>
    <scope>NUCLEOTIDE SEQUENCE [LARGE SCALE GENOMIC DNA]</scope>
    <source>
        <strain evidence="2">AWRI1</strain>
        <tissue evidence="2">Single Adult Female</tissue>
    </source>
</reference>
<sequence>MHCEKRNRKWACKSRIGAYIRGEIKLEDIMHPSKIIKPKERHNRRSRAFNDTDACRTFLLNSEKIVFHKDIESKIRPYIQGLKSLKDLVHPSKLTNRVISSQAFLELVQRRAGPLQNAIMYDGGDFKMMDHVQESRSAMQPTNFQSLLTILENTARQDAVIRVDDQQNQRYVTVVVSDKPELYADGDRMLNLITKIQNGGVVESAELEIEAESAYLSCLTRYPVRVNTSPAVIHEIDSSEPQITSPDVPSPQIEASNIPEPEHPSNELVTQLYQKIQTLLEERIETLGYNQQQFEKLETLQKENFHLRSTMAKIGEKLNDIEDSVETLSVNRVGVDKEPVSYQEKLRAQNQRLLKTIDSMNSYLVDFENKCVDAEVRRKDAAEVDSDKYKNLYEKEVKNFKRHKRKCEAQHRNLLQRCNQLQQRLQELDDQNLEMAAKLSYVPVKIQLACRRYQDIIKKLNDDLNSLRNLERKSKSSFVHERSYPKNFTWF</sequence>
<evidence type="ECO:0000256" key="1">
    <source>
        <dbReference type="SAM" id="Coils"/>
    </source>
</evidence>
<dbReference type="Proteomes" id="UP001367676">
    <property type="component" value="Unassembled WGS sequence"/>
</dbReference>
<protein>
    <submittedName>
        <fullName evidence="2">Uncharacterized protein</fullName>
    </submittedName>
</protein>
<gene>
    <name evidence="2" type="ORF">V9T40_005109</name>
</gene>
<proteinExistence type="predicted"/>
<dbReference type="AlphaFoldDB" id="A0AAN9Y2D0"/>
<evidence type="ECO:0000313" key="3">
    <source>
        <dbReference type="Proteomes" id="UP001367676"/>
    </source>
</evidence>